<dbReference type="GO" id="GO:0044283">
    <property type="term" value="P:small molecule biosynthetic process"/>
    <property type="evidence" value="ECO:0007669"/>
    <property type="project" value="UniProtKB-ARBA"/>
</dbReference>
<dbReference type="EMBL" id="JAFEKC020000005">
    <property type="protein sequence ID" value="KAK0514391.1"/>
    <property type="molecule type" value="Genomic_DNA"/>
</dbReference>
<organism evidence="4 5">
    <name type="scientific">Cladonia borealis</name>
    <dbReference type="NCBI Taxonomy" id="184061"/>
    <lineage>
        <taxon>Eukaryota</taxon>
        <taxon>Fungi</taxon>
        <taxon>Dikarya</taxon>
        <taxon>Ascomycota</taxon>
        <taxon>Pezizomycotina</taxon>
        <taxon>Lecanoromycetes</taxon>
        <taxon>OSLEUM clade</taxon>
        <taxon>Lecanoromycetidae</taxon>
        <taxon>Lecanorales</taxon>
        <taxon>Lecanorineae</taxon>
        <taxon>Cladoniaceae</taxon>
        <taxon>Cladonia</taxon>
    </lineage>
</organism>
<proteinExistence type="inferred from homology"/>
<dbReference type="Gene3D" id="2.60.120.330">
    <property type="entry name" value="B-lactam Antibiotic, Isopenicillin N Synthase, Chain"/>
    <property type="match status" value="1"/>
</dbReference>
<dbReference type="GO" id="GO:0046872">
    <property type="term" value="F:metal ion binding"/>
    <property type="evidence" value="ECO:0007669"/>
    <property type="project" value="UniProtKB-KW"/>
</dbReference>
<evidence type="ECO:0000256" key="1">
    <source>
        <dbReference type="ARBA" id="ARBA00008056"/>
    </source>
</evidence>
<reference evidence="4" key="1">
    <citation type="submission" date="2023-03" db="EMBL/GenBank/DDBJ databases">
        <title>Complete genome of Cladonia borealis.</title>
        <authorList>
            <person name="Park H."/>
        </authorList>
    </citation>
    <scope>NUCLEOTIDE SEQUENCE</scope>
    <source>
        <strain evidence="4">ANT050790</strain>
    </source>
</reference>
<dbReference type="PROSITE" id="PS51471">
    <property type="entry name" value="FE2OG_OXY"/>
    <property type="match status" value="1"/>
</dbReference>
<dbReference type="SUPFAM" id="SSF51197">
    <property type="entry name" value="Clavaminate synthase-like"/>
    <property type="match status" value="1"/>
</dbReference>
<dbReference type="InterPro" id="IPR026992">
    <property type="entry name" value="DIOX_N"/>
</dbReference>
<dbReference type="InterPro" id="IPR050231">
    <property type="entry name" value="Iron_ascorbate_oxido_reductase"/>
</dbReference>
<gene>
    <name evidence="4" type="ORF">JMJ35_003008</name>
</gene>
<dbReference type="Proteomes" id="UP001166286">
    <property type="component" value="Unassembled WGS sequence"/>
</dbReference>
<evidence type="ECO:0000313" key="5">
    <source>
        <dbReference type="Proteomes" id="UP001166286"/>
    </source>
</evidence>
<comment type="similarity">
    <text evidence="1 2">Belongs to the iron/ascorbate-dependent oxidoreductase family.</text>
</comment>
<evidence type="ECO:0000259" key="3">
    <source>
        <dbReference type="PROSITE" id="PS51471"/>
    </source>
</evidence>
<sequence>MPPTVPSIDFKPFICGSASDRLRIASEIDEALSSVGFIQLHNHGIEQHKVDACFQWSQRLFALSESEKASIRPCSPSYNHGYSGVGDEKIRDCICMKESFDCGNPEDHERHNCWPTEDLLPGFRHFTEDFFQDCAYLIHQLLQCLSLALNLSSKDSFGQYHARSLFDLSLIHYPTISLPSGGLIRNPAHSDFGTLTLLFQDSVGGLEIADTSSRSSEGSAKIEEGERFIHVDPRPGTVVVNVGYLLMRWSNGRWKDTVHRVSEPPRWKEQGLQGPNCNDTVDGNSVSIEAVPERYSVAYFSAPDPATVIEALRCCCENQPPKWKPINAGEYLRKKKATIPNTDK</sequence>
<dbReference type="InterPro" id="IPR005123">
    <property type="entry name" value="Oxoglu/Fe-dep_dioxygenase_dom"/>
</dbReference>
<dbReference type="PANTHER" id="PTHR47990">
    <property type="entry name" value="2-OXOGLUTARATE (2OG) AND FE(II)-DEPENDENT OXYGENASE SUPERFAMILY PROTEIN-RELATED"/>
    <property type="match status" value="1"/>
</dbReference>
<dbReference type="InterPro" id="IPR027443">
    <property type="entry name" value="IPNS-like_sf"/>
</dbReference>
<accession>A0AA39UCE4</accession>
<keyword evidence="2" id="KW-0408">Iron</keyword>
<dbReference type="GO" id="GO:0016491">
    <property type="term" value="F:oxidoreductase activity"/>
    <property type="evidence" value="ECO:0007669"/>
    <property type="project" value="UniProtKB-KW"/>
</dbReference>
<protein>
    <recommendedName>
        <fullName evidence="3">Fe2OG dioxygenase domain-containing protein</fullName>
    </recommendedName>
</protein>
<dbReference type="InterPro" id="IPR044861">
    <property type="entry name" value="IPNS-like_FE2OG_OXY"/>
</dbReference>
<keyword evidence="2" id="KW-0479">Metal-binding</keyword>
<feature type="domain" description="Fe2OG dioxygenase" evidence="3">
    <location>
        <begin position="164"/>
        <end position="303"/>
    </location>
</feature>
<dbReference type="Pfam" id="PF14226">
    <property type="entry name" value="DIOX_N"/>
    <property type="match status" value="1"/>
</dbReference>
<keyword evidence="5" id="KW-1185">Reference proteome</keyword>
<evidence type="ECO:0000256" key="2">
    <source>
        <dbReference type="RuleBase" id="RU003682"/>
    </source>
</evidence>
<dbReference type="AlphaFoldDB" id="A0AA39UCE4"/>
<comment type="caution">
    <text evidence="4">The sequence shown here is derived from an EMBL/GenBank/DDBJ whole genome shotgun (WGS) entry which is preliminary data.</text>
</comment>
<name>A0AA39UCE4_9LECA</name>
<evidence type="ECO:0000313" key="4">
    <source>
        <dbReference type="EMBL" id="KAK0514391.1"/>
    </source>
</evidence>
<keyword evidence="2" id="KW-0560">Oxidoreductase</keyword>
<dbReference type="Pfam" id="PF03171">
    <property type="entry name" value="2OG-FeII_Oxy"/>
    <property type="match status" value="1"/>
</dbReference>